<feature type="region of interest" description="Disordered" evidence="2">
    <location>
        <begin position="292"/>
        <end position="339"/>
    </location>
</feature>
<dbReference type="SUPFAM" id="SSF46785">
    <property type="entry name" value="Winged helix' DNA-binding domain"/>
    <property type="match status" value="1"/>
</dbReference>
<keyword evidence="6" id="KW-1185">Reference proteome</keyword>
<dbReference type="InterPro" id="IPR036388">
    <property type="entry name" value="WH-like_DNA-bd_sf"/>
</dbReference>
<protein>
    <submittedName>
        <fullName evidence="5">MarR family transcriptional regulator</fullName>
    </submittedName>
</protein>
<dbReference type="Pfam" id="PF00583">
    <property type="entry name" value="Acetyltransf_1"/>
    <property type="match status" value="1"/>
</dbReference>
<reference evidence="5 6" key="1">
    <citation type="journal article" date="2014" name="Int. J. Syst. Evol. Microbiol.">
        <title>Streptomyces hoynatensis sp. nov., isolated from deep marine sediment.</title>
        <authorList>
            <person name="Veyisoglu A."/>
            <person name="Sahin N."/>
        </authorList>
    </citation>
    <scope>NUCLEOTIDE SEQUENCE [LARGE SCALE GENOMIC DNA]</scope>
    <source>
        <strain evidence="5 6">KCTC 29097</strain>
    </source>
</reference>
<organism evidence="5 6">
    <name type="scientific">Streptomyces hoynatensis</name>
    <dbReference type="NCBI Taxonomy" id="1141874"/>
    <lineage>
        <taxon>Bacteria</taxon>
        <taxon>Bacillati</taxon>
        <taxon>Actinomycetota</taxon>
        <taxon>Actinomycetes</taxon>
        <taxon>Kitasatosporales</taxon>
        <taxon>Streptomycetaceae</taxon>
        <taxon>Streptomyces</taxon>
    </lineage>
</organism>
<dbReference type="SMART" id="SM00347">
    <property type="entry name" value="HTH_MARR"/>
    <property type="match status" value="1"/>
</dbReference>
<evidence type="ECO:0000259" key="3">
    <source>
        <dbReference type="PROSITE" id="PS50995"/>
    </source>
</evidence>
<evidence type="ECO:0000256" key="1">
    <source>
        <dbReference type="ARBA" id="ARBA00022679"/>
    </source>
</evidence>
<evidence type="ECO:0000313" key="6">
    <source>
        <dbReference type="Proteomes" id="UP000272474"/>
    </source>
</evidence>
<dbReference type="RefSeq" id="WP_120679307.1">
    <property type="nucleotide sequence ID" value="NZ_RBAL01000006.1"/>
</dbReference>
<dbReference type="AlphaFoldDB" id="A0A3A9Z2M7"/>
<evidence type="ECO:0000259" key="4">
    <source>
        <dbReference type="PROSITE" id="PS51186"/>
    </source>
</evidence>
<sequence length="339" mass="37002">MLVRRLREFSRGFTRVIGALDYGHRLGTPYSLPEARVLYELARGEWTRVAELRRELDMDAGQLSRLLARSEESGLIRRERDAGDSRRQLVALSPRGREAAALLDDRSTKAVGELVGGLSPAEHGRLLAALSTASRLLRIPADTAADFRLRPPQPGELGWVIQRHGALYTAEYGWNGAFEALVAKVVAEFAAGHDPEREAAWIAEWEGEPVGSVFCVDEGAERAGGVPTARLRLLLVEPHARGLGIGRALVEECLRFARAAGYRRVVLWTNDVLVSARRIYQAAGFTLVATRPHTDFGPEERGQDWELTLTPGEGQEGKAGAEQQQREGAAAQEASGPGA</sequence>
<dbReference type="InterPro" id="IPR000182">
    <property type="entry name" value="GNAT_dom"/>
</dbReference>
<dbReference type="SUPFAM" id="SSF55729">
    <property type="entry name" value="Acyl-CoA N-acyltransferases (Nat)"/>
    <property type="match status" value="1"/>
</dbReference>
<dbReference type="CDD" id="cd00090">
    <property type="entry name" value="HTH_ARSR"/>
    <property type="match status" value="1"/>
</dbReference>
<dbReference type="InterPro" id="IPR016181">
    <property type="entry name" value="Acyl_CoA_acyltransferase"/>
</dbReference>
<dbReference type="InterPro" id="IPR000835">
    <property type="entry name" value="HTH_MarR-typ"/>
</dbReference>
<dbReference type="Pfam" id="PF12802">
    <property type="entry name" value="MarR_2"/>
    <property type="match status" value="1"/>
</dbReference>
<feature type="domain" description="N-acetyltransferase" evidence="4">
    <location>
        <begin position="147"/>
        <end position="310"/>
    </location>
</feature>
<feature type="compositionally biased region" description="Basic and acidic residues" evidence="2">
    <location>
        <begin position="292"/>
        <end position="304"/>
    </location>
</feature>
<dbReference type="InterPro" id="IPR050769">
    <property type="entry name" value="NAT_camello-type"/>
</dbReference>
<comment type="caution">
    <text evidence="5">The sequence shown here is derived from an EMBL/GenBank/DDBJ whole genome shotgun (WGS) entry which is preliminary data.</text>
</comment>
<gene>
    <name evidence="5" type="ORF">D7294_12245</name>
</gene>
<feature type="domain" description="HTH marR-type" evidence="3">
    <location>
        <begin position="1"/>
        <end position="135"/>
    </location>
</feature>
<dbReference type="Gene3D" id="1.10.10.10">
    <property type="entry name" value="Winged helix-like DNA-binding domain superfamily/Winged helix DNA-binding domain"/>
    <property type="match status" value="1"/>
</dbReference>
<dbReference type="Gene3D" id="3.40.630.30">
    <property type="match status" value="1"/>
</dbReference>
<keyword evidence="1" id="KW-0808">Transferase</keyword>
<proteinExistence type="predicted"/>
<evidence type="ECO:0000256" key="2">
    <source>
        <dbReference type="SAM" id="MobiDB-lite"/>
    </source>
</evidence>
<dbReference type="GO" id="GO:0008080">
    <property type="term" value="F:N-acetyltransferase activity"/>
    <property type="evidence" value="ECO:0007669"/>
    <property type="project" value="InterPro"/>
</dbReference>
<dbReference type="GO" id="GO:0003700">
    <property type="term" value="F:DNA-binding transcription factor activity"/>
    <property type="evidence" value="ECO:0007669"/>
    <property type="project" value="InterPro"/>
</dbReference>
<name>A0A3A9Z2M7_9ACTN</name>
<dbReference type="Proteomes" id="UP000272474">
    <property type="component" value="Unassembled WGS sequence"/>
</dbReference>
<dbReference type="PANTHER" id="PTHR13947:SF37">
    <property type="entry name" value="LD18367P"/>
    <property type="match status" value="1"/>
</dbReference>
<dbReference type="PROSITE" id="PS50995">
    <property type="entry name" value="HTH_MARR_2"/>
    <property type="match status" value="1"/>
</dbReference>
<dbReference type="EMBL" id="RBAL01000006">
    <property type="protein sequence ID" value="RKN42493.1"/>
    <property type="molecule type" value="Genomic_DNA"/>
</dbReference>
<dbReference type="OrthoDB" id="273614at2"/>
<dbReference type="PANTHER" id="PTHR13947">
    <property type="entry name" value="GNAT FAMILY N-ACETYLTRANSFERASE"/>
    <property type="match status" value="1"/>
</dbReference>
<dbReference type="InterPro" id="IPR036390">
    <property type="entry name" value="WH_DNA-bd_sf"/>
</dbReference>
<dbReference type="CDD" id="cd04301">
    <property type="entry name" value="NAT_SF"/>
    <property type="match status" value="1"/>
</dbReference>
<dbReference type="PROSITE" id="PS51186">
    <property type="entry name" value="GNAT"/>
    <property type="match status" value="1"/>
</dbReference>
<feature type="compositionally biased region" description="Low complexity" evidence="2">
    <location>
        <begin position="318"/>
        <end position="339"/>
    </location>
</feature>
<accession>A0A3A9Z2M7</accession>
<dbReference type="InterPro" id="IPR011991">
    <property type="entry name" value="ArsR-like_HTH"/>
</dbReference>
<evidence type="ECO:0000313" key="5">
    <source>
        <dbReference type="EMBL" id="RKN42493.1"/>
    </source>
</evidence>